<dbReference type="PANTHER" id="PTHR21503:SF8">
    <property type="entry name" value="F-BOX ASSOCIATED DOMAIN-CONTAINING PROTEIN-RELATED"/>
    <property type="match status" value="1"/>
</dbReference>
<dbReference type="Pfam" id="PF07735">
    <property type="entry name" value="FBA_2"/>
    <property type="match status" value="1"/>
</dbReference>
<keyword evidence="3" id="KW-1185">Reference proteome</keyword>
<sequence length="203" mass="23470">MGIDIISVDLYMNYFKGQCKEIVDGLHSTFRRIPTLQIVGEDQQQDELQYILDSMKYTSRLEIYANTREGLPLNIPETIDDLHIDNGSWITLDYVMNSKMSTLSLWNTTLTNEDINVILKSWMEMKSHQNLKNLEIKLKNPENFVDIGLKDITYNMRPSPTGPYSSYIREGPFEVARNGRMATIEVSEYPIGFFVTMCPQPRV</sequence>
<dbReference type="InterPro" id="IPR012885">
    <property type="entry name" value="F-box_Sdz-33"/>
</dbReference>
<evidence type="ECO:0000313" key="2">
    <source>
        <dbReference type="EMBL" id="PIC43665.1"/>
    </source>
</evidence>
<reference evidence="3" key="1">
    <citation type="submission" date="2017-10" db="EMBL/GenBank/DDBJ databases">
        <title>Rapid genome shrinkage in a self-fertile nematode reveals novel sperm competition proteins.</title>
        <authorList>
            <person name="Yin D."/>
            <person name="Schwarz E.M."/>
            <person name="Thomas C.G."/>
            <person name="Felde R.L."/>
            <person name="Korf I.F."/>
            <person name="Cutter A.D."/>
            <person name="Schartner C.M."/>
            <person name="Ralston E.J."/>
            <person name="Meyer B.J."/>
            <person name="Haag E.S."/>
        </authorList>
    </citation>
    <scope>NUCLEOTIDE SEQUENCE [LARGE SCALE GENOMIC DNA]</scope>
    <source>
        <strain evidence="3">JU1422</strain>
    </source>
</reference>
<comment type="caution">
    <text evidence="2">The sequence shown here is derived from an EMBL/GenBank/DDBJ whole genome shotgun (WGS) entry which is preliminary data.</text>
</comment>
<dbReference type="EMBL" id="PDUG01000002">
    <property type="protein sequence ID" value="PIC43665.1"/>
    <property type="molecule type" value="Genomic_DNA"/>
</dbReference>
<organism evidence="2 3">
    <name type="scientific">Caenorhabditis nigoni</name>
    <dbReference type="NCBI Taxonomy" id="1611254"/>
    <lineage>
        <taxon>Eukaryota</taxon>
        <taxon>Metazoa</taxon>
        <taxon>Ecdysozoa</taxon>
        <taxon>Nematoda</taxon>
        <taxon>Chromadorea</taxon>
        <taxon>Rhabditida</taxon>
        <taxon>Rhabditina</taxon>
        <taxon>Rhabditomorpha</taxon>
        <taxon>Rhabditoidea</taxon>
        <taxon>Rhabditidae</taxon>
        <taxon>Peloderinae</taxon>
        <taxon>Caenorhabditis</taxon>
    </lineage>
</organism>
<gene>
    <name evidence="2" type="primary">Cnig_chr_II.g4317</name>
    <name evidence="2" type="ORF">B9Z55_004317</name>
</gene>
<dbReference type="AlphaFoldDB" id="A0A2G5UVS5"/>
<proteinExistence type="predicted"/>
<protein>
    <recommendedName>
        <fullName evidence="1">Sdz-33 F-box domain-containing protein</fullName>
    </recommendedName>
</protein>
<dbReference type="Proteomes" id="UP000230233">
    <property type="component" value="Chromosome II"/>
</dbReference>
<feature type="domain" description="Sdz-33 F-box" evidence="1">
    <location>
        <begin position="76"/>
        <end position="136"/>
    </location>
</feature>
<dbReference type="PANTHER" id="PTHR21503">
    <property type="entry name" value="F-BOX-CONTAINING HYPOTHETICAL PROTEIN C.ELEGANS"/>
    <property type="match status" value="1"/>
</dbReference>
<evidence type="ECO:0000313" key="3">
    <source>
        <dbReference type="Proteomes" id="UP000230233"/>
    </source>
</evidence>
<evidence type="ECO:0000259" key="1">
    <source>
        <dbReference type="Pfam" id="PF07735"/>
    </source>
</evidence>
<accession>A0A2G5UVS5</accession>
<name>A0A2G5UVS5_9PELO</name>